<dbReference type="PANTHER" id="PTHR35596">
    <property type="entry name" value="DUF2263 DOMAIN-CONTAINING PROTEIN"/>
    <property type="match status" value="1"/>
</dbReference>
<evidence type="ECO:0000313" key="3">
    <source>
        <dbReference type="EMBL" id="CAD8596822.1"/>
    </source>
</evidence>
<dbReference type="PANTHER" id="PTHR35596:SF1">
    <property type="entry name" value="MICROBIAL-TYPE PARG CATALYTIC DOMAIN-CONTAINING PROTEIN"/>
    <property type="match status" value="1"/>
</dbReference>
<feature type="region of interest" description="Disordered" evidence="1">
    <location>
        <begin position="1"/>
        <end position="56"/>
    </location>
</feature>
<proteinExistence type="predicted"/>
<name>A0A7S0PTM8_9EUKA</name>
<sequence length="344" mass="38453">MATRAAHNQGWNPSSHGTRAQEQGKRHREDGANRELDITSFGRTIPPADEDDSDGDDVAIMRRTVLQETVQHIAVHRPMYRELARDNLHRWATRERSPSGCAGLEVRVLPGDWGDVTLALTKEFGVTFAVLNMANAYCPGGGYVEGCPAQEENMFRRTDCHFSIKRDTLDTHEMYQDEMSEILNGERGQVYLDTANPRVCVRGSEDRSRDDLGYKWLNDDQVFAFYELRAAAQDLRGRRHFIKENARQRIAAQLDTLTKYGVRHAVLSAFGCGAFANPADAVAALYRDEIQCRLRDFDVIAFAIFAPGYGPDNFSPFAEVVRAAFPPKVARAAFPPSAELATAP</sequence>
<evidence type="ECO:0000259" key="2">
    <source>
        <dbReference type="Pfam" id="PF10021"/>
    </source>
</evidence>
<evidence type="ECO:0000256" key="1">
    <source>
        <dbReference type="SAM" id="MobiDB-lite"/>
    </source>
</evidence>
<dbReference type="InterPro" id="IPR043472">
    <property type="entry name" value="Macro_dom-like"/>
</dbReference>
<dbReference type="Pfam" id="PF10021">
    <property type="entry name" value="PARG_cat_microb"/>
    <property type="match status" value="1"/>
</dbReference>
<accession>A0A7S0PTM8</accession>
<gene>
    <name evidence="3" type="ORF">CPEL01642_LOCUS151</name>
</gene>
<protein>
    <recommendedName>
        <fullName evidence="2">Microbial-type PARG catalytic domain-containing protein</fullName>
    </recommendedName>
</protein>
<feature type="compositionally biased region" description="Basic and acidic residues" evidence="1">
    <location>
        <begin position="22"/>
        <end position="37"/>
    </location>
</feature>
<feature type="compositionally biased region" description="Polar residues" evidence="1">
    <location>
        <begin position="9"/>
        <end position="21"/>
    </location>
</feature>
<organism evidence="3">
    <name type="scientific">Coccolithus braarudii</name>
    <dbReference type="NCBI Taxonomy" id="221442"/>
    <lineage>
        <taxon>Eukaryota</taxon>
        <taxon>Haptista</taxon>
        <taxon>Haptophyta</taxon>
        <taxon>Prymnesiophyceae</taxon>
        <taxon>Coccolithales</taxon>
        <taxon>Coccolithaceae</taxon>
        <taxon>Coccolithus</taxon>
    </lineage>
</organism>
<dbReference type="EMBL" id="HBEY01000297">
    <property type="protein sequence ID" value="CAD8596822.1"/>
    <property type="molecule type" value="Transcribed_RNA"/>
</dbReference>
<dbReference type="Gene3D" id="3.40.220.10">
    <property type="entry name" value="Leucine Aminopeptidase, subunit E, domain 1"/>
    <property type="match status" value="1"/>
</dbReference>
<dbReference type="InterPro" id="IPR019261">
    <property type="entry name" value="PARG_cat_microbial"/>
</dbReference>
<reference evidence="3" key="1">
    <citation type="submission" date="2021-01" db="EMBL/GenBank/DDBJ databases">
        <authorList>
            <person name="Corre E."/>
            <person name="Pelletier E."/>
            <person name="Niang G."/>
            <person name="Scheremetjew M."/>
            <person name="Finn R."/>
            <person name="Kale V."/>
            <person name="Holt S."/>
            <person name="Cochrane G."/>
            <person name="Meng A."/>
            <person name="Brown T."/>
            <person name="Cohen L."/>
        </authorList>
    </citation>
    <scope>NUCLEOTIDE SEQUENCE</scope>
    <source>
        <strain evidence="3">PLY182g</strain>
    </source>
</reference>
<dbReference type="AlphaFoldDB" id="A0A7S0PTM8"/>
<feature type="domain" description="Microbial-type PARG catalytic" evidence="2">
    <location>
        <begin position="66"/>
        <end position="178"/>
    </location>
</feature>